<dbReference type="PANTHER" id="PTHR30055">
    <property type="entry name" value="HTH-TYPE TRANSCRIPTIONAL REGULATOR RUTR"/>
    <property type="match status" value="1"/>
</dbReference>
<keyword evidence="2 4" id="KW-0238">DNA-binding</keyword>
<dbReference type="PANTHER" id="PTHR30055:SF238">
    <property type="entry name" value="MYCOFACTOCIN BIOSYNTHESIS TRANSCRIPTIONAL REGULATOR MFTR-RELATED"/>
    <property type="match status" value="1"/>
</dbReference>
<dbReference type="InParanoid" id="A0A1I4XX33"/>
<dbReference type="InterPro" id="IPR041347">
    <property type="entry name" value="MftR_C"/>
</dbReference>
<evidence type="ECO:0000256" key="4">
    <source>
        <dbReference type="PROSITE-ProRule" id="PRU00335"/>
    </source>
</evidence>
<protein>
    <submittedName>
        <fullName evidence="6">Mycofactocin system transcriptional regulator</fullName>
    </submittedName>
</protein>
<evidence type="ECO:0000259" key="5">
    <source>
        <dbReference type="PROSITE" id="PS50977"/>
    </source>
</evidence>
<dbReference type="Pfam" id="PF00440">
    <property type="entry name" value="TetR_N"/>
    <property type="match status" value="1"/>
</dbReference>
<dbReference type="Pfam" id="PF17754">
    <property type="entry name" value="TetR_C_14"/>
    <property type="match status" value="1"/>
</dbReference>
<dbReference type="InterPro" id="IPR023851">
    <property type="entry name" value="Tscrpt_reg_TetR-type"/>
</dbReference>
<name>A0A1I4XX33_9ACTN</name>
<evidence type="ECO:0000256" key="2">
    <source>
        <dbReference type="ARBA" id="ARBA00023125"/>
    </source>
</evidence>
<dbReference type="PRINTS" id="PR00455">
    <property type="entry name" value="HTHTETR"/>
</dbReference>
<keyword evidence="1" id="KW-0805">Transcription regulation</keyword>
<dbReference type="EMBL" id="FOVH01000001">
    <property type="protein sequence ID" value="SFN30345.1"/>
    <property type="molecule type" value="Genomic_DNA"/>
</dbReference>
<dbReference type="Gene3D" id="1.10.10.60">
    <property type="entry name" value="Homeodomain-like"/>
    <property type="match status" value="1"/>
</dbReference>
<dbReference type="GO" id="GO:0003700">
    <property type="term" value="F:DNA-binding transcription factor activity"/>
    <property type="evidence" value="ECO:0007669"/>
    <property type="project" value="TreeGrafter"/>
</dbReference>
<proteinExistence type="predicted"/>
<dbReference type="STRING" id="1993.SAMN04489713_1011070"/>
<evidence type="ECO:0000313" key="7">
    <source>
        <dbReference type="Proteomes" id="UP000183413"/>
    </source>
</evidence>
<feature type="domain" description="HTH tetR-type" evidence="5">
    <location>
        <begin position="14"/>
        <end position="74"/>
    </location>
</feature>
<organism evidence="6 7">
    <name type="scientific">Actinomadura madurae</name>
    <dbReference type="NCBI Taxonomy" id="1993"/>
    <lineage>
        <taxon>Bacteria</taxon>
        <taxon>Bacillati</taxon>
        <taxon>Actinomycetota</taxon>
        <taxon>Actinomycetes</taxon>
        <taxon>Streptosporangiales</taxon>
        <taxon>Thermomonosporaceae</taxon>
        <taxon>Actinomadura</taxon>
    </lineage>
</organism>
<dbReference type="GO" id="GO:0000976">
    <property type="term" value="F:transcription cis-regulatory region binding"/>
    <property type="evidence" value="ECO:0007669"/>
    <property type="project" value="TreeGrafter"/>
</dbReference>
<reference evidence="6 7" key="1">
    <citation type="submission" date="2016-10" db="EMBL/GenBank/DDBJ databases">
        <authorList>
            <person name="de Groot N.N."/>
        </authorList>
    </citation>
    <scope>NUCLEOTIDE SEQUENCE [LARGE SCALE GENOMIC DNA]</scope>
    <source>
        <strain evidence="6 7">DSM 43067</strain>
    </source>
</reference>
<sequence>MTGPSAPRVGRRPRTSRSELERVALRLFDERGFEETTVDDIASAAGIGRRTFFRYYGSKNDVVWGDFEGELERMRERFAAWPPRAPMMDALREAIVEFNRLDPAEVPWHRLRMTLILQVPALQAHSTLRYADWRAVVAGFAAARLGRPVDDLMPQAVAATCLGAAVAAYEQWLRRPGSDLGDLLDTSLRALARGFQE</sequence>
<dbReference type="OrthoDB" id="8688418at2"/>
<dbReference type="RefSeq" id="WP_021598935.1">
    <property type="nucleotide sequence ID" value="NZ_FOVH01000001.1"/>
</dbReference>
<keyword evidence="3" id="KW-0804">Transcription</keyword>
<dbReference type="InterPro" id="IPR001647">
    <property type="entry name" value="HTH_TetR"/>
</dbReference>
<dbReference type="InterPro" id="IPR009057">
    <property type="entry name" value="Homeodomain-like_sf"/>
</dbReference>
<keyword evidence="7" id="KW-1185">Reference proteome</keyword>
<dbReference type="NCBIfam" id="TIGR03968">
    <property type="entry name" value="mycofact_TetR"/>
    <property type="match status" value="1"/>
</dbReference>
<feature type="DNA-binding region" description="H-T-H motif" evidence="4">
    <location>
        <begin position="37"/>
        <end position="56"/>
    </location>
</feature>
<evidence type="ECO:0000256" key="3">
    <source>
        <dbReference type="ARBA" id="ARBA00023163"/>
    </source>
</evidence>
<accession>A0A1I4XX33</accession>
<dbReference type="AlphaFoldDB" id="A0A1I4XX33"/>
<dbReference type="Proteomes" id="UP000183413">
    <property type="component" value="Unassembled WGS sequence"/>
</dbReference>
<gene>
    <name evidence="6" type="ORF">SAMN04489713_1011070</name>
</gene>
<dbReference type="SUPFAM" id="SSF46689">
    <property type="entry name" value="Homeodomain-like"/>
    <property type="match status" value="1"/>
</dbReference>
<dbReference type="FunCoup" id="A0A1I4XX33">
    <property type="interactions" value="1"/>
</dbReference>
<evidence type="ECO:0000256" key="1">
    <source>
        <dbReference type="ARBA" id="ARBA00023015"/>
    </source>
</evidence>
<dbReference type="eggNOG" id="COG1309">
    <property type="taxonomic scope" value="Bacteria"/>
</dbReference>
<dbReference type="PROSITE" id="PS50977">
    <property type="entry name" value="HTH_TETR_2"/>
    <property type="match status" value="1"/>
</dbReference>
<dbReference type="InterPro" id="IPR050109">
    <property type="entry name" value="HTH-type_TetR-like_transc_reg"/>
</dbReference>
<dbReference type="Gene3D" id="1.10.357.10">
    <property type="entry name" value="Tetracycline Repressor, domain 2"/>
    <property type="match status" value="1"/>
</dbReference>
<evidence type="ECO:0000313" key="6">
    <source>
        <dbReference type="EMBL" id="SFN30345.1"/>
    </source>
</evidence>